<dbReference type="AlphaFoldDB" id="A0A6A6FGJ5"/>
<dbReference type="EMBL" id="ML992673">
    <property type="protein sequence ID" value="KAF2212434.1"/>
    <property type="molecule type" value="Genomic_DNA"/>
</dbReference>
<evidence type="ECO:0000313" key="3">
    <source>
        <dbReference type="EMBL" id="KAF2212434.1"/>
    </source>
</evidence>
<feature type="compositionally biased region" description="Basic and acidic residues" evidence="1">
    <location>
        <begin position="96"/>
        <end position="108"/>
    </location>
</feature>
<evidence type="ECO:0000313" key="4">
    <source>
        <dbReference type="Proteomes" id="UP000799539"/>
    </source>
</evidence>
<evidence type="ECO:0000256" key="2">
    <source>
        <dbReference type="SAM" id="SignalP"/>
    </source>
</evidence>
<dbReference type="Proteomes" id="UP000799539">
    <property type="component" value="Unassembled WGS sequence"/>
</dbReference>
<protein>
    <submittedName>
        <fullName evidence="3">Uncharacterized protein</fullName>
    </submittedName>
</protein>
<keyword evidence="2" id="KW-0732">Signal</keyword>
<name>A0A6A6FGJ5_9PEZI</name>
<reference evidence="3" key="1">
    <citation type="journal article" date="2020" name="Stud. Mycol.">
        <title>101 Dothideomycetes genomes: a test case for predicting lifestyles and emergence of pathogens.</title>
        <authorList>
            <person name="Haridas S."/>
            <person name="Albert R."/>
            <person name="Binder M."/>
            <person name="Bloem J."/>
            <person name="Labutti K."/>
            <person name="Salamov A."/>
            <person name="Andreopoulos B."/>
            <person name="Baker S."/>
            <person name="Barry K."/>
            <person name="Bills G."/>
            <person name="Bluhm B."/>
            <person name="Cannon C."/>
            <person name="Castanera R."/>
            <person name="Culley D."/>
            <person name="Daum C."/>
            <person name="Ezra D."/>
            <person name="Gonzalez J."/>
            <person name="Henrissat B."/>
            <person name="Kuo A."/>
            <person name="Liang C."/>
            <person name="Lipzen A."/>
            <person name="Lutzoni F."/>
            <person name="Magnuson J."/>
            <person name="Mondo S."/>
            <person name="Nolan M."/>
            <person name="Ohm R."/>
            <person name="Pangilinan J."/>
            <person name="Park H.-J."/>
            <person name="Ramirez L."/>
            <person name="Alfaro M."/>
            <person name="Sun H."/>
            <person name="Tritt A."/>
            <person name="Yoshinaga Y."/>
            <person name="Zwiers L.-H."/>
            <person name="Turgeon B."/>
            <person name="Goodwin S."/>
            <person name="Spatafora J."/>
            <person name="Crous P."/>
            <person name="Grigoriev I."/>
        </authorList>
    </citation>
    <scope>NUCLEOTIDE SEQUENCE</scope>
    <source>
        <strain evidence="3">SCOH1-5</strain>
    </source>
</reference>
<keyword evidence="4" id="KW-1185">Reference proteome</keyword>
<feature type="signal peptide" evidence="2">
    <location>
        <begin position="1"/>
        <end position="18"/>
    </location>
</feature>
<evidence type="ECO:0000256" key="1">
    <source>
        <dbReference type="SAM" id="MobiDB-lite"/>
    </source>
</evidence>
<accession>A0A6A6FGJ5</accession>
<organism evidence="3 4">
    <name type="scientific">Cercospora zeae-maydis SCOH1-5</name>
    <dbReference type="NCBI Taxonomy" id="717836"/>
    <lineage>
        <taxon>Eukaryota</taxon>
        <taxon>Fungi</taxon>
        <taxon>Dikarya</taxon>
        <taxon>Ascomycota</taxon>
        <taxon>Pezizomycotina</taxon>
        <taxon>Dothideomycetes</taxon>
        <taxon>Dothideomycetidae</taxon>
        <taxon>Mycosphaerellales</taxon>
        <taxon>Mycosphaerellaceae</taxon>
        <taxon>Cercospora</taxon>
    </lineage>
</organism>
<feature type="region of interest" description="Disordered" evidence="1">
    <location>
        <begin position="84"/>
        <end position="115"/>
    </location>
</feature>
<sequence length="115" mass="12338">MYKSLLLAATALLGSTNAQGCVQIERGSPNCIKQTKSLRSNTAWWATHTRKSTQTIPPASVLCKTQAAIGDKKTNRTAPYRAVPLIPRTGTGSTRTTKEDVQGVREQVDPGIPSS</sequence>
<feature type="chain" id="PRO_5025549088" evidence="2">
    <location>
        <begin position="19"/>
        <end position="115"/>
    </location>
</feature>
<gene>
    <name evidence="3" type="ORF">CERZMDRAFT_84771</name>
</gene>
<proteinExistence type="predicted"/>